<evidence type="ECO:0000313" key="15">
    <source>
        <dbReference type="Proteomes" id="UP001595886"/>
    </source>
</evidence>
<evidence type="ECO:0000256" key="8">
    <source>
        <dbReference type="ARBA" id="ARBA00022840"/>
    </source>
</evidence>
<evidence type="ECO:0000256" key="10">
    <source>
        <dbReference type="ARBA" id="ARBA00029409"/>
    </source>
</evidence>
<proteinExistence type="inferred from homology"/>
<gene>
    <name evidence="14" type="primary">folK</name>
    <name evidence="14" type="ORF">ACFO6Q_05035</name>
</gene>
<feature type="domain" description="7,8-dihydro-6-hydroxymethylpterin-pyrophosphokinase" evidence="13">
    <location>
        <begin position="6"/>
        <end position="130"/>
    </location>
</feature>
<dbReference type="PANTHER" id="PTHR43071:SF1">
    <property type="entry name" value="2-AMINO-4-HYDROXY-6-HYDROXYMETHYLDIHYDROPTERIDINE PYROPHOSPHOKINASE"/>
    <property type="match status" value="1"/>
</dbReference>
<dbReference type="PANTHER" id="PTHR43071">
    <property type="entry name" value="2-AMINO-4-HYDROXY-6-HYDROXYMETHYLDIHYDROPTERIDINE PYROPHOSPHOKINASE"/>
    <property type="match status" value="1"/>
</dbReference>
<evidence type="ECO:0000256" key="4">
    <source>
        <dbReference type="ARBA" id="ARBA00016218"/>
    </source>
</evidence>
<keyword evidence="6" id="KW-0547">Nucleotide-binding</keyword>
<evidence type="ECO:0000256" key="11">
    <source>
        <dbReference type="ARBA" id="ARBA00029766"/>
    </source>
</evidence>
<dbReference type="Pfam" id="PF01288">
    <property type="entry name" value="HPPK"/>
    <property type="match status" value="1"/>
</dbReference>
<comment type="caution">
    <text evidence="14">The sequence shown here is derived from an EMBL/GenBank/DDBJ whole genome shotgun (WGS) entry which is preliminary data.</text>
</comment>
<evidence type="ECO:0000256" key="3">
    <source>
        <dbReference type="ARBA" id="ARBA00013253"/>
    </source>
</evidence>
<dbReference type="Gene3D" id="3.30.70.560">
    <property type="entry name" value="7,8-Dihydro-6-hydroxymethylpterin-pyrophosphokinase HPPK"/>
    <property type="match status" value="1"/>
</dbReference>
<evidence type="ECO:0000256" key="9">
    <source>
        <dbReference type="ARBA" id="ARBA00022909"/>
    </source>
</evidence>
<dbReference type="GO" id="GO:0003848">
    <property type="term" value="F:2-amino-4-hydroxy-6-hydroxymethyldihydropteridine diphosphokinase activity"/>
    <property type="evidence" value="ECO:0007669"/>
    <property type="project" value="UniProtKB-EC"/>
</dbReference>
<evidence type="ECO:0000256" key="6">
    <source>
        <dbReference type="ARBA" id="ARBA00022741"/>
    </source>
</evidence>
<dbReference type="EC" id="2.7.6.3" evidence="3"/>
<dbReference type="EMBL" id="JBHSHD010000005">
    <property type="protein sequence ID" value="MFC4819673.1"/>
    <property type="molecule type" value="Genomic_DNA"/>
</dbReference>
<name>A0ABV9QSE2_9GAMM</name>
<keyword evidence="7" id="KW-0418">Kinase</keyword>
<evidence type="ECO:0000256" key="12">
    <source>
        <dbReference type="ARBA" id="ARBA00033413"/>
    </source>
</evidence>
<evidence type="ECO:0000256" key="2">
    <source>
        <dbReference type="ARBA" id="ARBA00005810"/>
    </source>
</evidence>
<dbReference type="InterPro" id="IPR000550">
    <property type="entry name" value="Hppk"/>
</dbReference>
<sequence length="172" mass="18681">MHRAWLSLGSNLDPERHLPAALAELRTRFGTLVVSPAYRFAAVGFEGPAFVNLAAGIDSDLDPHALNDWLHALEDRHGRRRDVPRFSSRTLDVDIVLFDDLVLSGPGNLEIPRRELAEAFVLRPLADIAPDLREPRSGRSLRELWAAASPADPGTPVHLGNSLAYAGPAGLG</sequence>
<dbReference type="InterPro" id="IPR035907">
    <property type="entry name" value="Hppk_sf"/>
</dbReference>
<evidence type="ECO:0000256" key="1">
    <source>
        <dbReference type="ARBA" id="ARBA00005051"/>
    </source>
</evidence>
<dbReference type="SUPFAM" id="SSF55083">
    <property type="entry name" value="6-hydroxymethyl-7,8-dihydropterin pyrophosphokinase, HPPK"/>
    <property type="match status" value="1"/>
</dbReference>
<dbReference type="RefSeq" id="WP_380019467.1">
    <property type="nucleotide sequence ID" value="NZ_JBHSHD010000005.1"/>
</dbReference>
<keyword evidence="5 14" id="KW-0808">Transferase</keyword>
<organism evidence="14 15">
    <name type="scientific">Dokdonella ginsengisoli</name>
    <dbReference type="NCBI Taxonomy" id="363846"/>
    <lineage>
        <taxon>Bacteria</taxon>
        <taxon>Pseudomonadati</taxon>
        <taxon>Pseudomonadota</taxon>
        <taxon>Gammaproteobacteria</taxon>
        <taxon>Lysobacterales</taxon>
        <taxon>Rhodanobacteraceae</taxon>
        <taxon>Dokdonella</taxon>
    </lineage>
</organism>
<evidence type="ECO:0000256" key="5">
    <source>
        <dbReference type="ARBA" id="ARBA00022679"/>
    </source>
</evidence>
<evidence type="ECO:0000259" key="13">
    <source>
        <dbReference type="Pfam" id="PF01288"/>
    </source>
</evidence>
<evidence type="ECO:0000313" key="14">
    <source>
        <dbReference type="EMBL" id="MFC4819673.1"/>
    </source>
</evidence>
<comment type="pathway">
    <text evidence="1">Cofactor biosynthesis; tetrahydrofolate biosynthesis; 2-amino-4-hydroxy-6-hydroxymethyl-7,8-dihydropteridine diphosphate from 7,8-dihydroneopterin triphosphate: step 4/4.</text>
</comment>
<keyword evidence="8" id="KW-0067">ATP-binding</keyword>
<keyword evidence="15" id="KW-1185">Reference proteome</keyword>
<accession>A0ABV9QSE2</accession>
<keyword evidence="9" id="KW-0289">Folate biosynthesis</keyword>
<comment type="similarity">
    <text evidence="2">Belongs to the HPPK family.</text>
</comment>
<evidence type="ECO:0000256" key="7">
    <source>
        <dbReference type="ARBA" id="ARBA00022777"/>
    </source>
</evidence>
<dbReference type="Proteomes" id="UP001595886">
    <property type="component" value="Unassembled WGS sequence"/>
</dbReference>
<comment type="function">
    <text evidence="10">Catalyzes the transfer of pyrophosphate from adenosine triphosphate (ATP) to 6-hydroxymethyl-7,8-dihydropterin, an enzymatic step in folate biosynthesis pathway.</text>
</comment>
<reference evidence="15" key="1">
    <citation type="journal article" date="2019" name="Int. J. Syst. Evol. Microbiol.">
        <title>The Global Catalogue of Microorganisms (GCM) 10K type strain sequencing project: providing services to taxonomists for standard genome sequencing and annotation.</title>
        <authorList>
            <consortium name="The Broad Institute Genomics Platform"/>
            <consortium name="The Broad Institute Genome Sequencing Center for Infectious Disease"/>
            <person name="Wu L."/>
            <person name="Ma J."/>
        </authorList>
    </citation>
    <scope>NUCLEOTIDE SEQUENCE [LARGE SCALE GENOMIC DNA]</scope>
    <source>
        <strain evidence="15">CCUG 30340</strain>
    </source>
</reference>
<dbReference type="NCBIfam" id="TIGR01498">
    <property type="entry name" value="folK"/>
    <property type="match status" value="1"/>
</dbReference>
<protein>
    <recommendedName>
        <fullName evidence="4">2-amino-4-hydroxy-6-hydroxymethyldihydropteridine pyrophosphokinase</fullName>
        <ecNumber evidence="3">2.7.6.3</ecNumber>
    </recommendedName>
    <alternativeName>
        <fullName evidence="11">6-hydroxymethyl-7,8-dihydropterin pyrophosphokinase</fullName>
    </alternativeName>
    <alternativeName>
        <fullName evidence="12">7,8-dihydro-6-hydroxymethylpterin-pyrophosphokinase</fullName>
    </alternativeName>
</protein>